<evidence type="ECO:0000313" key="2">
    <source>
        <dbReference type="Proteomes" id="UP000325577"/>
    </source>
</evidence>
<dbReference type="EMBL" id="CM018047">
    <property type="protein sequence ID" value="KAA8523952.1"/>
    <property type="molecule type" value="Genomic_DNA"/>
</dbReference>
<gene>
    <name evidence="1" type="ORF">F0562_010375</name>
</gene>
<dbReference type="AlphaFoldDB" id="A0A5J5A2E3"/>
<keyword evidence="2" id="KW-1185">Reference proteome</keyword>
<name>A0A5J5A2E3_9ASTE</name>
<sequence>MVSVESVAEGGVGFCGSDLHELSTSPGSFLSCRCRWRSCGVASHHRCYFDRTAVDGFDKDAVGGAASSAPSSGNIVMSCSSSNRSKPMFPAATAPKQETLLDFVTLSCHCASFQTFKETLLNSRPAALALCIPGLLLTGVLKDVGKIHNGS</sequence>
<organism evidence="1 2">
    <name type="scientific">Nyssa sinensis</name>
    <dbReference type="NCBI Taxonomy" id="561372"/>
    <lineage>
        <taxon>Eukaryota</taxon>
        <taxon>Viridiplantae</taxon>
        <taxon>Streptophyta</taxon>
        <taxon>Embryophyta</taxon>
        <taxon>Tracheophyta</taxon>
        <taxon>Spermatophyta</taxon>
        <taxon>Magnoliopsida</taxon>
        <taxon>eudicotyledons</taxon>
        <taxon>Gunneridae</taxon>
        <taxon>Pentapetalae</taxon>
        <taxon>asterids</taxon>
        <taxon>Cornales</taxon>
        <taxon>Nyssaceae</taxon>
        <taxon>Nyssa</taxon>
    </lineage>
</organism>
<dbReference type="Proteomes" id="UP000325577">
    <property type="component" value="Linkage Group LG4"/>
</dbReference>
<proteinExistence type="predicted"/>
<reference evidence="1 2" key="1">
    <citation type="submission" date="2019-09" db="EMBL/GenBank/DDBJ databases">
        <title>A chromosome-level genome assembly of the Chinese tupelo Nyssa sinensis.</title>
        <authorList>
            <person name="Yang X."/>
            <person name="Kang M."/>
            <person name="Yang Y."/>
            <person name="Xiong H."/>
            <person name="Wang M."/>
            <person name="Zhang Z."/>
            <person name="Wang Z."/>
            <person name="Wu H."/>
            <person name="Ma T."/>
            <person name="Liu J."/>
            <person name="Xi Z."/>
        </authorList>
    </citation>
    <scope>NUCLEOTIDE SEQUENCE [LARGE SCALE GENOMIC DNA]</scope>
    <source>
        <strain evidence="1">J267</strain>
        <tissue evidence="1">Leaf</tissue>
    </source>
</reference>
<accession>A0A5J5A2E3</accession>
<evidence type="ECO:0000313" key="1">
    <source>
        <dbReference type="EMBL" id="KAA8523952.1"/>
    </source>
</evidence>
<protein>
    <submittedName>
        <fullName evidence="1">Uncharacterized protein</fullName>
    </submittedName>
</protein>